<reference evidence="6 7" key="1">
    <citation type="submission" date="2021-12" db="EMBL/GenBank/DDBJ databases">
        <title>High titer production of polyol ester of fatty acids by Rhodotorula paludigena BS15 towards product separation-free biomass refinery.</title>
        <authorList>
            <person name="Mano J."/>
            <person name="Ono H."/>
            <person name="Tanaka T."/>
            <person name="Naito K."/>
            <person name="Sushida H."/>
            <person name="Ike M."/>
            <person name="Tokuyasu K."/>
            <person name="Kitaoka M."/>
        </authorList>
    </citation>
    <scope>NUCLEOTIDE SEQUENCE [LARGE SCALE GENOMIC DNA]</scope>
    <source>
        <strain evidence="6 7">BS15</strain>
    </source>
</reference>
<evidence type="ECO:0000256" key="2">
    <source>
        <dbReference type="ARBA" id="ARBA00022737"/>
    </source>
</evidence>
<dbReference type="EMBL" id="BQKY01000014">
    <property type="protein sequence ID" value="GJN93571.1"/>
    <property type="molecule type" value="Genomic_DNA"/>
</dbReference>
<evidence type="ECO:0000256" key="1">
    <source>
        <dbReference type="ARBA" id="ARBA00022441"/>
    </source>
</evidence>
<feature type="transmembrane region" description="Helical" evidence="4">
    <location>
        <begin position="530"/>
        <end position="552"/>
    </location>
</feature>
<comment type="caution">
    <text evidence="6">The sequence shown here is derived from an EMBL/GenBank/DDBJ whole genome shotgun (WGS) entry which is preliminary data.</text>
</comment>
<feature type="region of interest" description="Disordered" evidence="3">
    <location>
        <begin position="1152"/>
        <end position="1176"/>
    </location>
</feature>
<feature type="compositionally biased region" description="Polar residues" evidence="3">
    <location>
        <begin position="1015"/>
        <end position="1030"/>
    </location>
</feature>
<feature type="compositionally biased region" description="Low complexity" evidence="3">
    <location>
        <begin position="447"/>
        <end position="458"/>
    </location>
</feature>
<accession>A0AAV5GLW5</accession>
<keyword evidence="1" id="KW-0880">Kelch repeat</keyword>
<feature type="region of interest" description="Disordered" evidence="3">
    <location>
        <begin position="793"/>
        <end position="826"/>
    </location>
</feature>
<dbReference type="AlphaFoldDB" id="A0AAV5GLW5"/>
<dbReference type="Gene3D" id="2.120.10.80">
    <property type="entry name" value="Kelch-type beta propeller"/>
    <property type="match status" value="2"/>
</dbReference>
<feature type="region of interest" description="Disordered" evidence="3">
    <location>
        <begin position="1009"/>
        <end position="1030"/>
    </location>
</feature>
<protein>
    <submittedName>
        <fullName evidence="6">Uncharacterized protein</fullName>
    </submittedName>
</protein>
<feature type="region of interest" description="Disordered" evidence="3">
    <location>
        <begin position="663"/>
        <end position="693"/>
    </location>
</feature>
<gene>
    <name evidence="6" type="ORF">Rhopal_006628-T1</name>
</gene>
<sequence length="1192" mass="122756">MGKRPRKRTSLALWALVGQVATGDGDAGFPTTTNSAWANGIGIAGARAQSTAAVQGRWAQASALLTPSNDPTFLVVSGRTTVAGQTIDSTPSTSTSLSLNLAEAISDLSHPPWTDLDSVGPVSSYASLVPLSSSAALFFGGDASSDPSVSVQTGSDSSWLLSLPSDAATTWEHETSALWPAQPQRRESAYTASATNGTLSRAWLFGGRRPDGSGTTFDELWELQVPVERASGAVEPSSARWAAWDGADGPPPMYDGAAVLVPDASSSRAMPSVYLLGGFEATRGTESAVSFGEVWVFTPSADEIGGGSWEQVEMGGTAPTGRRGHVAVDIGEGRIWIQGGRTADGTSVLRDAWVLDTRKKRWSRARDGRQVWGHSAAMVGETVVLAFGYGPNGPASTALSVYAPGNNTWLSAYVPAYAVVVSNPKAGSSASSTLPTSTQTWYAADQPTASTAAPTASSNDGGTATDNASSSSPDSSDSGSKDDQNHESALPEWTAPGSAGTGAPDSSGSSSGAGGKDENGSGSGPSGGTIAGAVVGSIIGALALGVGAAFAYKRYRDQQRYYTFGSGAGMTGDDEFGGSGGGGGSSLMAEHRLHGGFANSDAYNVGKALPATPSGGLGSAAAAGGIVGALAGLLSPRERNSTAGASPIAGRTRRFDMLKDEENDDVWDAGPGKEGWTRFEDDEPAESVAGTSLSGRGGMGIWDGFGGLAPGVGKISDSLKSSTSYLGGALGGFIGVARSNSRRTAGEEDGFDNVDLAEKAAPTQHRYAEIGFGTQQQSLDPALTPIAEYEEDEDIRSEHDDSRTLESAHTHSSGTHQTRSTLPTSCEVTPTKGAARISRPFSPATSLYGSGFLAQPALYAAGAGLARTTSGQSQASNRFISRSNSSWWSRLNLPKPGLSGEVPTPTASEAIRDPAPAPSMDAISANDPFIDPPAKMPTDPAAAPLSAPPSRQYSYRVTRPDEHGRFAGNGHLVRGEHDASLSSNTSEVTATSSVLEERLRNMDVVQRVRTGSGGDSSTEVTPTIGHTSDGSFGRLPDVAEDPFADAPAVVAHPNRISYTPAQDSVVWAGSVAGALTEVGAPASARRPSTPPPVPSLPIAVVPPTPTYAAPDSPRRRLAGPRPQPLSPTTAPTPFSLPRSNSVKDLVANIERRSSMHGDALPLPPTASRAKRTKVEHGLVRKPQLYVANPDVD</sequence>
<organism evidence="6 7">
    <name type="scientific">Rhodotorula paludigena</name>
    <dbReference type="NCBI Taxonomy" id="86838"/>
    <lineage>
        <taxon>Eukaryota</taxon>
        <taxon>Fungi</taxon>
        <taxon>Dikarya</taxon>
        <taxon>Basidiomycota</taxon>
        <taxon>Pucciniomycotina</taxon>
        <taxon>Microbotryomycetes</taxon>
        <taxon>Sporidiobolales</taxon>
        <taxon>Sporidiobolaceae</taxon>
        <taxon>Rhodotorula</taxon>
    </lineage>
</organism>
<keyword evidence="5" id="KW-0732">Signal</keyword>
<dbReference type="PANTHER" id="PTHR46647">
    <property type="entry name" value="RAB9 EFFECTOR PROTEIN WITH KELCH MOTIFS"/>
    <property type="match status" value="1"/>
</dbReference>
<feature type="compositionally biased region" description="Polar residues" evidence="3">
    <location>
        <begin position="810"/>
        <end position="826"/>
    </location>
</feature>
<keyword evidence="7" id="KW-1185">Reference proteome</keyword>
<dbReference type="PANTHER" id="PTHR46647:SF1">
    <property type="entry name" value="RAB9 EFFECTOR PROTEIN WITH KELCH MOTIFS"/>
    <property type="match status" value="1"/>
</dbReference>
<keyword evidence="4" id="KW-0812">Transmembrane</keyword>
<evidence type="ECO:0000256" key="4">
    <source>
        <dbReference type="SAM" id="Phobius"/>
    </source>
</evidence>
<dbReference type="Proteomes" id="UP001342314">
    <property type="component" value="Unassembled WGS sequence"/>
</dbReference>
<feature type="compositionally biased region" description="Low complexity" evidence="3">
    <location>
        <begin position="469"/>
        <end position="478"/>
    </location>
</feature>
<dbReference type="InterPro" id="IPR052124">
    <property type="entry name" value="Rab9_kelch_effector"/>
</dbReference>
<feature type="compositionally biased region" description="Basic and acidic residues" evidence="3">
    <location>
        <begin position="796"/>
        <end position="809"/>
    </location>
</feature>
<feature type="compositionally biased region" description="Pro residues" evidence="3">
    <location>
        <begin position="1088"/>
        <end position="1105"/>
    </location>
</feature>
<feature type="compositionally biased region" description="Polar residues" evidence="3">
    <location>
        <begin position="459"/>
        <end position="468"/>
    </location>
</feature>
<dbReference type="SUPFAM" id="SSF117281">
    <property type="entry name" value="Kelch motif"/>
    <property type="match status" value="1"/>
</dbReference>
<feature type="compositionally biased region" description="Low complexity" evidence="3">
    <location>
        <begin position="494"/>
        <end position="510"/>
    </location>
</feature>
<proteinExistence type="predicted"/>
<keyword evidence="4" id="KW-0472">Membrane</keyword>
<evidence type="ECO:0000313" key="6">
    <source>
        <dbReference type="EMBL" id="GJN93571.1"/>
    </source>
</evidence>
<keyword evidence="2" id="KW-0677">Repeat</keyword>
<evidence type="ECO:0000313" key="7">
    <source>
        <dbReference type="Proteomes" id="UP001342314"/>
    </source>
</evidence>
<name>A0AAV5GLW5_9BASI</name>
<feature type="chain" id="PRO_5043528841" evidence="5">
    <location>
        <begin position="28"/>
        <end position="1192"/>
    </location>
</feature>
<dbReference type="Pfam" id="PF24681">
    <property type="entry name" value="Kelch_KLHDC2_KLHL20_DRC7"/>
    <property type="match status" value="1"/>
</dbReference>
<feature type="signal peptide" evidence="5">
    <location>
        <begin position="1"/>
        <end position="27"/>
    </location>
</feature>
<evidence type="ECO:0000256" key="3">
    <source>
        <dbReference type="SAM" id="MobiDB-lite"/>
    </source>
</evidence>
<feature type="compositionally biased region" description="Polar residues" evidence="3">
    <location>
        <begin position="1126"/>
        <end position="1140"/>
    </location>
</feature>
<keyword evidence="4" id="KW-1133">Transmembrane helix</keyword>
<evidence type="ECO:0000256" key="5">
    <source>
        <dbReference type="SAM" id="SignalP"/>
    </source>
</evidence>
<dbReference type="InterPro" id="IPR015915">
    <property type="entry name" value="Kelch-typ_b-propeller"/>
</dbReference>
<feature type="region of interest" description="Disordered" evidence="3">
    <location>
        <begin position="896"/>
        <end position="917"/>
    </location>
</feature>
<feature type="region of interest" description="Disordered" evidence="3">
    <location>
        <begin position="446"/>
        <end position="525"/>
    </location>
</feature>
<feature type="region of interest" description="Disordered" evidence="3">
    <location>
        <begin position="1081"/>
        <end position="1140"/>
    </location>
</feature>